<dbReference type="SUPFAM" id="SSF63446">
    <property type="entry name" value="Type I dockerin domain"/>
    <property type="match status" value="1"/>
</dbReference>
<dbReference type="Pfam" id="PF02368">
    <property type="entry name" value="Big_2"/>
    <property type="match status" value="1"/>
</dbReference>
<dbReference type="PROSITE" id="PS51766">
    <property type="entry name" value="DOCKERIN"/>
    <property type="match status" value="1"/>
</dbReference>
<dbReference type="InterPro" id="IPR054363">
    <property type="entry name" value="GH95_cat"/>
</dbReference>
<dbReference type="InterPro" id="IPR013780">
    <property type="entry name" value="Glyco_hydro_b"/>
</dbReference>
<comment type="caution">
    <text evidence="3">The sequence shown here is derived from an EMBL/GenBank/DDBJ whole genome shotgun (WGS) entry which is preliminary data.</text>
</comment>
<dbReference type="Gene3D" id="2.60.120.260">
    <property type="entry name" value="Galactose-binding domain-like"/>
    <property type="match status" value="1"/>
</dbReference>
<dbReference type="Gene3D" id="1.50.10.10">
    <property type="match status" value="1"/>
</dbReference>
<dbReference type="RefSeq" id="WP_171693467.1">
    <property type="nucleotide sequence ID" value="NZ_WHOC01000176.1"/>
</dbReference>
<dbReference type="SUPFAM" id="SSF48208">
    <property type="entry name" value="Six-hairpin glycosidases"/>
    <property type="match status" value="1"/>
</dbReference>
<evidence type="ECO:0000313" key="4">
    <source>
        <dbReference type="Proteomes" id="UP000658690"/>
    </source>
</evidence>
<protein>
    <submittedName>
        <fullName evidence="3">DUF4073 domain-containing protein</fullName>
    </submittedName>
</protein>
<dbReference type="InterPro" id="IPR036439">
    <property type="entry name" value="Dockerin_dom_sf"/>
</dbReference>
<dbReference type="SUPFAM" id="SSF49384">
    <property type="entry name" value="Carbohydrate-binding domain"/>
    <property type="match status" value="1"/>
</dbReference>
<dbReference type="InterPro" id="IPR018905">
    <property type="entry name" value="A-galactase_NEW3"/>
</dbReference>
<organism evidence="3 4">
    <name type="scientific">Paenibacillus germinis</name>
    <dbReference type="NCBI Taxonomy" id="2654979"/>
    <lineage>
        <taxon>Bacteria</taxon>
        <taxon>Bacillati</taxon>
        <taxon>Bacillota</taxon>
        <taxon>Bacilli</taxon>
        <taxon>Bacillales</taxon>
        <taxon>Paenibacillaceae</taxon>
        <taxon>Paenibacillus</taxon>
    </lineage>
</organism>
<dbReference type="PROSITE" id="PS00018">
    <property type="entry name" value="EF_HAND_1"/>
    <property type="match status" value="1"/>
</dbReference>
<dbReference type="InterPro" id="IPR003343">
    <property type="entry name" value="Big_2"/>
</dbReference>
<dbReference type="Pfam" id="PF13285">
    <property type="entry name" value="DUF4073"/>
    <property type="match status" value="1"/>
</dbReference>
<dbReference type="Gene3D" id="2.60.120.1060">
    <property type="entry name" value="NPCBM/NEW2 domain"/>
    <property type="match status" value="1"/>
</dbReference>
<dbReference type="SMART" id="SM00776">
    <property type="entry name" value="NPCBM"/>
    <property type="match status" value="1"/>
</dbReference>
<dbReference type="InterPro" id="IPR008965">
    <property type="entry name" value="CBM2/CBM3_carb-bd_dom_sf"/>
</dbReference>
<name>A0ABX1ZC80_9BACL</name>
<reference evidence="3 4" key="1">
    <citation type="submission" date="2019-10" db="EMBL/GenBank/DDBJ databases">
        <title>Description of Paenibacillus choica sp. nov.</title>
        <authorList>
            <person name="Carlier A."/>
            <person name="Qi S."/>
        </authorList>
    </citation>
    <scope>NUCLEOTIDE SEQUENCE [LARGE SCALE GENOMIC DNA]</scope>
    <source>
        <strain evidence="3 4">LMG 31460</strain>
    </source>
</reference>
<dbReference type="InterPro" id="IPR018247">
    <property type="entry name" value="EF_Hand_1_Ca_BS"/>
</dbReference>
<dbReference type="InterPro" id="IPR008928">
    <property type="entry name" value="6-hairpin_glycosidase_sf"/>
</dbReference>
<dbReference type="CDD" id="cd14254">
    <property type="entry name" value="Dockerin_II"/>
    <property type="match status" value="1"/>
</dbReference>
<dbReference type="Pfam" id="PF22124">
    <property type="entry name" value="Glyco_hydro_95_cat"/>
    <property type="match status" value="1"/>
</dbReference>
<dbReference type="Pfam" id="PF08305">
    <property type="entry name" value="NPCBM"/>
    <property type="match status" value="1"/>
</dbReference>
<dbReference type="InterPro" id="IPR002105">
    <property type="entry name" value="Dockerin_1_rpt"/>
</dbReference>
<dbReference type="Gene3D" id="1.20.1270.90">
    <property type="entry name" value="AF1782-like"/>
    <property type="match status" value="1"/>
</dbReference>
<feature type="region of interest" description="Disordered" evidence="1">
    <location>
        <begin position="101"/>
        <end position="121"/>
    </location>
</feature>
<dbReference type="InterPro" id="IPR027414">
    <property type="entry name" value="GH95_N_dom"/>
</dbReference>
<evidence type="ECO:0000256" key="1">
    <source>
        <dbReference type="SAM" id="MobiDB-lite"/>
    </source>
</evidence>
<dbReference type="Gene3D" id="2.60.40.1180">
    <property type="entry name" value="Golgi alpha-mannosidase II"/>
    <property type="match status" value="1"/>
</dbReference>
<gene>
    <name evidence="3" type="ORF">GC102_33975</name>
</gene>
<dbReference type="SUPFAM" id="SSF49373">
    <property type="entry name" value="Invasin/intimin cell-adhesion fragments"/>
    <property type="match status" value="1"/>
</dbReference>
<dbReference type="SUPFAM" id="SSF49785">
    <property type="entry name" value="Galactose-binding domain-like"/>
    <property type="match status" value="1"/>
</dbReference>
<dbReference type="CDD" id="cd08547">
    <property type="entry name" value="Type_II_cohesin"/>
    <property type="match status" value="1"/>
</dbReference>
<dbReference type="InterPro" id="IPR025142">
    <property type="entry name" value="DUF4073"/>
</dbReference>
<dbReference type="SMART" id="SM00635">
    <property type="entry name" value="BID_2"/>
    <property type="match status" value="1"/>
</dbReference>
<feature type="domain" description="Dockerin" evidence="2">
    <location>
        <begin position="1592"/>
        <end position="1654"/>
    </location>
</feature>
<dbReference type="EMBL" id="WHOC01000176">
    <property type="protein sequence ID" value="NOU90702.1"/>
    <property type="molecule type" value="Genomic_DNA"/>
</dbReference>
<dbReference type="InterPro" id="IPR038637">
    <property type="entry name" value="NPCBM_sf"/>
</dbReference>
<dbReference type="Gene3D" id="2.70.98.50">
    <property type="entry name" value="putative glycoside hydrolase family protein from bacillus halodurans"/>
    <property type="match status" value="1"/>
</dbReference>
<dbReference type="Gene3D" id="1.10.1330.10">
    <property type="entry name" value="Dockerin domain"/>
    <property type="match status" value="1"/>
</dbReference>
<dbReference type="InterPro" id="IPR016134">
    <property type="entry name" value="Dockerin_dom"/>
</dbReference>
<dbReference type="InterPro" id="IPR008964">
    <property type="entry name" value="Invasin/intimin_cell_adhesion"/>
</dbReference>
<dbReference type="Pfam" id="PF00404">
    <property type="entry name" value="Dockerin_1"/>
    <property type="match status" value="1"/>
</dbReference>
<dbReference type="Gene3D" id="2.60.40.680">
    <property type="match status" value="1"/>
</dbReference>
<evidence type="ECO:0000313" key="3">
    <source>
        <dbReference type="EMBL" id="NOU90702.1"/>
    </source>
</evidence>
<dbReference type="InterPro" id="IPR008979">
    <property type="entry name" value="Galactose-bd-like_sf"/>
</dbReference>
<keyword evidence="4" id="KW-1185">Reference proteome</keyword>
<dbReference type="InterPro" id="IPR049053">
    <property type="entry name" value="AFCA-like_C"/>
</dbReference>
<dbReference type="PANTHER" id="PTHR31084:SF19">
    <property type="entry name" value="GLYCOSYL HYDROLASE FAMILY 95 N-TERMINAL DOMAIN-CONTAINING PROTEIN"/>
    <property type="match status" value="1"/>
</dbReference>
<dbReference type="Pfam" id="PF14498">
    <property type="entry name" value="Glyco_hyd_65N_2"/>
    <property type="match status" value="1"/>
</dbReference>
<dbReference type="InterPro" id="IPR013222">
    <property type="entry name" value="Glyco_hyd_98_carb-bd"/>
</dbReference>
<sequence>MRKLLKMPYKKESLLSIMIAACISTGFTGIPTLLPIGMAHAATAVTFTGSAQPPAHNLALWYRQPATDWETQALPIGNGFMGGMVYGGVDQEHIQFNEKTLWTGGPRSKAGGGRDGNRDGAADHLENVRQKLASGDVGEATSIAEQYLTGTLNDYPQFGHYQNFGDIFFDFALPASVTVADYRRELDLEDGIARVTYKQNGVDYTREYFMSYPDKVMAMRLSSSQPNLLNFDVRVTGPHTAPSIVASGNTLTLSGKLADNNMAYESQFRVLSDDGTVTAGNGKLTVAGASSVTILMSAATDYANHYPDYIGTDPHLTVTDNLAAASTKTYDVLRANHLADYQSLFKRVALNLNDQQATVPTDQLLANYRTTRTSALESLFFQYGRYLLIASSRPGSLPANLQGVWNNSKTPPWGADYHTNINLEMNYWPSEVTNLSETAIPYVDFIDSLRAPGRVTAQKHHGVTGSGWTIHTFTSIFGYTAPGWDISNWGWQPAAGAFLSQQLWEKYMFTGDTEYLRNKLYPIMKEAAEFWTKTLVTDTDGTLVSTPGVSPEHGSLSIGDSYDQELVWQLFTDCIDASNVLGMDEAFRNELIDKRSKLSMPKIGKYGQVQEWKEDIDDPNDEHRHISHLVGLYPGNLINKVTTPDLFNAAKVTLTQRGDEAEGWSRANKLNMWARMLDGDHAEKILQGHLDDSTYANLFNVGPPFQIDGNFGATSGIAEMLLQSHTGSIDLLPALPMAWPKGDVKGLKARGDFEVDMSWNGTILRNATITSLEGNVAKVKDKTFTHAGQFTVLKAADNTPVNYTVSGDTITFNTEAGQKYTITSSMPATQLAVTAPDYISPGKRFEVTTTFKNDGPNAISNANISLQAPSGWAVEAVTPNVIQQVTPGQSVDTKWGVTPSATMAISMYELSGKVTYAYGTLTGSVDAKVNVTSPPIVPSGEVYLGDATWMSTTNGWGPVERNMSNGESSAGDGKPITLNGVVYPKGLGIHAASEISYYLDGKGKLFTSDIGVDDEVESSRGSVIFQVWADGNEIYDSGVMTGSSATKAVSLDMTGVNVLKLVVTNGGNGNGSDHADWANAKVTSPIQDGAVTGVQLDKINVALKVGETTQLTATVQPANATNKNVSWASSDPLVAKVEVVGGKAMVTGLKTGSAEITATTADGSFNAKAQVTVTNGIDVVQTIMVDDRDPSIVYTGTWNNYNDGGDYNGTEKYNNTAGNSAQFTFTGTSINLISMKQRNMGKIDVYLDGVLDQADFDCYSPSTIKRVVIYSKTGLPAGEHTIKVVVKGTKSPSAVDTIGAIDAFEYTPAIAAPNVTADDTNNVIVGADESMEYSIDSGANYTNYNAAQTPVFNGDKTVLIRVAANEVNSAGLAKTLMFTQNSLEPATTLTGTGTITAGAEFTVQYGLNNTQNVYAQDLTLTFNSNLLEFISAESLKEGLVIVNKTEKPGQIRLIAASTGSNASNASGDLLKLHWKAKLMAQPQAAVITLSNVKIANGDGLETEVSGSSNSVQITVVDRAALTALITDAQSKHDAAVEGTQAGQYPAGAKAALQAAIDKAKVVANDLGATEAIVAQAVADLNAAVQSFTSSVNISIPGDMNEDSKVSIGDLAIVAAAYGKTSVDTDWNQYKKADINHDNKVDISDLAAVATKILE</sequence>
<dbReference type="Pfam" id="PF21307">
    <property type="entry name" value="Glyco_hydro_95_C"/>
    <property type="match status" value="1"/>
</dbReference>
<evidence type="ECO:0000259" key="2">
    <source>
        <dbReference type="PROSITE" id="PS51766"/>
    </source>
</evidence>
<dbReference type="PANTHER" id="PTHR31084">
    <property type="entry name" value="ALPHA-L-FUCOSIDASE 2"/>
    <property type="match status" value="1"/>
</dbReference>
<accession>A0ABX1ZC80</accession>
<dbReference type="Pfam" id="PF10633">
    <property type="entry name" value="NPCBM_assoc"/>
    <property type="match status" value="1"/>
</dbReference>
<dbReference type="Proteomes" id="UP000658690">
    <property type="component" value="Unassembled WGS sequence"/>
</dbReference>
<proteinExistence type="predicted"/>
<dbReference type="InterPro" id="IPR012341">
    <property type="entry name" value="6hp_glycosidase-like_sf"/>
</dbReference>
<dbReference type="Gene3D" id="2.60.40.1080">
    <property type="match status" value="1"/>
</dbReference>